<proteinExistence type="predicted"/>
<comment type="caution">
    <text evidence="2">The sequence shown here is derived from an EMBL/GenBank/DDBJ whole genome shotgun (WGS) entry which is preliminary data.</text>
</comment>
<gene>
    <name evidence="2" type="ORF">EVA_07796</name>
</gene>
<evidence type="ECO:0000313" key="2">
    <source>
        <dbReference type="EMBL" id="EJX04097.1"/>
    </source>
</evidence>
<dbReference type="EMBL" id="AMCI01001922">
    <property type="protein sequence ID" value="EJX04097.1"/>
    <property type="molecule type" value="Genomic_DNA"/>
</dbReference>
<dbReference type="InterPro" id="IPR011105">
    <property type="entry name" value="Cell_wall_hydrolase_SleB"/>
</dbReference>
<name>J9GA01_9ZZZZ</name>
<accession>J9GA01</accession>
<reference evidence="2" key="1">
    <citation type="journal article" date="2012" name="PLoS ONE">
        <title>Gene sets for utilization of primary and secondary nutrition supplies in the distal gut of endangered iberian lynx.</title>
        <authorList>
            <person name="Alcaide M."/>
            <person name="Messina E."/>
            <person name="Richter M."/>
            <person name="Bargiela R."/>
            <person name="Peplies J."/>
            <person name="Huws S.A."/>
            <person name="Newbold C.J."/>
            <person name="Golyshin P.N."/>
            <person name="Simon M.A."/>
            <person name="Lopez G."/>
            <person name="Yakimov M.M."/>
            <person name="Ferrer M."/>
        </authorList>
    </citation>
    <scope>NUCLEOTIDE SEQUENCE</scope>
</reference>
<dbReference type="InterPro" id="IPR042047">
    <property type="entry name" value="SleB_dom1"/>
</dbReference>
<organism evidence="2">
    <name type="scientific">gut metagenome</name>
    <dbReference type="NCBI Taxonomy" id="749906"/>
    <lineage>
        <taxon>unclassified sequences</taxon>
        <taxon>metagenomes</taxon>
        <taxon>organismal metagenomes</taxon>
    </lineage>
</organism>
<evidence type="ECO:0000259" key="1">
    <source>
        <dbReference type="Pfam" id="PF07486"/>
    </source>
</evidence>
<protein>
    <submittedName>
        <fullName evidence="2">Protein containing Cell wall hydrolase, SleB domain protein</fullName>
    </submittedName>
</protein>
<dbReference type="AlphaFoldDB" id="J9GA01"/>
<keyword evidence="2" id="KW-0378">Hydrolase</keyword>
<feature type="domain" description="Cell wall hydrolase SleB" evidence="1">
    <location>
        <begin position="86"/>
        <end position="193"/>
    </location>
</feature>
<dbReference type="Pfam" id="PF07486">
    <property type="entry name" value="Hydrolase_2"/>
    <property type="match status" value="1"/>
</dbReference>
<dbReference type="GO" id="GO:0016787">
    <property type="term" value="F:hydrolase activity"/>
    <property type="evidence" value="ECO:0007669"/>
    <property type="project" value="UniProtKB-KW"/>
</dbReference>
<dbReference type="Gene3D" id="1.10.10.2520">
    <property type="entry name" value="Cell wall hydrolase SleB, domain 1"/>
    <property type="match status" value="1"/>
</dbReference>
<sequence>MISGVEETPVVGERVNRIGTSCEQVVVGQRVMTVKSPVPDLNVSETMESVVDDLDSRAMAMAESPTLMSDTDYDTLLRIVEAEAGGEDLKGRILVGNVIMNRVNHEEFPDTITEVVWEYKNGVPQFSPTYDGRINEVIPSDTTKEAVKQVMEGVDYSEGALFFLQKSESEEHSVSWFEKDLKRLFKHGVHEFYTYPEEGEKTRGRREVRSKKEFRREQETVKQKKSLCSPVEGEPAIFRILLWYFAKVRAIIGNNLWFL</sequence>